<reference evidence="1 2" key="1">
    <citation type="submission" date="2020-08" db="EMBL/GenBank/DDBJ databases">
        <title>Genomic Encyclopedia of Type Strains, Phase III (KMG-III): the genomes of soil and plant-associated and newly described type strains.</title>
        <authorList>
            <person name="Whitman W."/>
        </authorList>
    </citation>
    <scope>NUCLEOTIDE SEQUENCE [LARGE SCALE GENOMIC DNA]</scope>
    <source>
        <strain evidence="1 2">CECT 8280</strain>
    </source>
</reference>
<organism evidence="1 2">
    <name type="scientific">Rhizobium laguerreae</name>
    <dbReference type="NCBI Taxonomy" id="1076926"/>
    <lineage>
        <taxon>Bacteria</taxon>
        <taxon>Pseudomonadati</taxon>
        <taxon>Pseudomonadota</taxon>
        <taxon>Alphaproteobacteria</taxon>
        <taxon>Hyphomicrobiales</taxon>
        <taxon>Rhizobiaceae</taxon>
        <taxon>Rhizobium/Agrobacterium group</taxon>
        <taxon>Rhizobium</taxon>
    </lineage>
</organism>
<dbReference type="EMBL" id="JACHXX010000010">
    <property type="protein sequence ID" value="MBB3165319.1"/>
    <property type="molecule type" value="Genomic_DNA"/>
</dbReference>
<proteinExistence type="predicted"/>
<keyword evidence="2" id="KW-1185">Reference proteome</keyword>
<dbReference type="RefSeq" id="WP_245310605.1">
    <property type="nucleotide sequence ID" value="NZ_JAAXQO010000011.1"/>
</dbReference>
<accession>A0ABR6GGA4</accession>
<protein>
    <submittedName>
        <fullName evidence="1">Uncharacterized protein</fullName>
    </submittedName>
</protein>
<name>A0ABR6GGA4_9HYPH</name>
<dbReference type="Proteomes" id="UP000542811">
    <property type="component" value="Unassembled WGS sequence"/>
</dbReference>
<sequence>MAGFGFTSEAPMVDVQSVNANTSGYYIHPLEDFEIDAVNGAGSWVGHVDRGLIGGTFAAGGALASTGSLGTAGIAGGAGFAAGASGSIYNGGLSGGGNSSGRVICTHFFRRGMLDRDLWRADLEFTFQSLSQTTVRGYQYWAIPYVRLMRRSPLAEKIMYPLARARALEIAYQAGRRSKGSLSGKVVRLIGEPLCFLIGSVVKQKDWAPLWVEKTEATGGQS</sequence>
<gene>
    <name evidence="1" type="ORF">FHS25_005828</name>
</gene>
<evidence type="ECO:0000313" key="1">
    <source>
        <dbReference type="EMBL" id="MBB3165319.1"/>
    </source>
</evidence>
<comment type="caution">
    <text evidence="1">The sequence shown here is derived from an EMBL/GenBank/DDBJ whole genome shotgun (WGS) entry which is preliminary data.</text>
</comment>
<evidence type="ECO:0000313" key="2">
    <source>
        <dbReference type="Proteomes" id="UP000542811"/>
    </source>
</evidence>